<keyword evidence="3" id="KW-0645">Protease</keyword>
<evidence type="ECO:0000256" key="4">
    <source>
        <dbReference type="ARBA" id="ARBA00022801"/>
    </source>
</evidence>
<comment type="similarity">
    <text evidence="1">Belongs to the peptidase M17 family.</text>
</comment>
<protein>
    <recommendedName>
        <fullName evidence="6">K Homology domain-containing protein</fullName>
    </recommendedName>
</protein>
<dbReference type="PRINTS" id="PR00481">
    <property type="entry name" value="LAMNOPPTDASE"/>
</dbReference>
<dbReference type="SMART" id="SM00322">
    <property type="entry name" value="KH"/>
    <property type="match status" value="1"/>
</dbReference>
<reference evidence="7" key="1">
    <citation type="submission" date="2023-05" db="EMBL/GenBank/DDBJ databases">
        <authorList>
            <person name="Huff M."/>
        </authorList>
    </citation>
    <scope>NUCLEOTIDE SEQUENCE</scope>
</reference>
<dbReference type="SUPFAM" id="SSF54791">
    <property type="entry name" value="Eukaryotic type KH-domain (KH-domain type I)"/>
    <property type="match status" value="1"/>
</dbReference>
<dbReference type="Proteomes" id="UP000834106">
    <property type="component" value="Chromosome 19"/>
</dbReference>
<dbReference type="PANTHER" id="PTHR11963:SF23">
    <property type="entry name" value="CYTOSOL AMINOPEPTIDASE"/>
    <property type="match status" value="1"/>
</dbReference>
<keyword evidence="2" id="KW-0031">Aminopeptidase</keyword>
<dbReference type="EMBL" id="OU503054">
    <property type="protein sequence ID" value="CAI9783071.1"/>
    <property type="molecule type" value="Genomic_DNA"/>
</dbReference>
<name>A0AAD2ECM0_9LAMI</name>
<keyword evidence="4" id="KW-0378">Hydrolase</keyword>
<dbReference type="InterPro" id="IPR004088">
    <property type="entry name" value="KH_dom_type_1"/>
</dbReference>
<dbReference type="InterPro" id="IPR000819">
    <property type="entry name" value="Peptidase_M17_C"/>
</dbReference>
<dbReference type="GO" id="GO:0005737">
    <property type="term" value="C:cytoplasm"/>
    <property type="evidence" value="ECO:0007669"/>
    <property type="project" value="InterPro"/>
</dbReference>
<dbReference type="InterPro" id="IPR011356">
    <property type="entry name" value="Leucine_aapep/pepB"/>
</dbReference>
<evidence type="ECO:0000256" key="5">
    <source>
        <dbReference type="PROSITE-ProRule" id="PRU00117"/>
    </source>
</evidence>
<gene>
    <name evidence="7" type="ORF">FPE_LOCUS30501</name>
</gene>
<keyword evidence="8" id="KW-1185">Reference proteome</keyword>
<dbReference type="Pfam" id="PF00013">
    <property type="entry name" value="KH_1"/>
    <property type="match status" value="1"/>
</dbReference>
<dbReference type="GO" id="GO:0006508">
    <property type="term" value="P:proteolysis"/>
    <property type="evidence" value="ECO:0007669"/>
    <property type="project" value="UniProtKB-KW"/>
</dbReference>
<dbReference type="Pfam" id="PF00883">
    <property type="entry name" value="Peptidase_M17"/>
    <property type="match status" value="1"/>
</dbReference>
<dbReference type="InterPro" id="IPR004087">
    <property type="entry name" value="KH_dom"/>
</dbReference>
<dbReference type="GO" id="GO:0030145">
    <property type="term" value="F:manganese ion binding"/>
    <property type="evidence" value="ECO:0007669"/>
    <property type="project" value="InterPro"/>
</dbReference>
<sequence length="194" mass="20572">MAGNGVYAEIIDGGNEEKATRVRFLLSNVEAGSIIGKGGSTISDFQSQSGARIQLSSNYKYFPGTSDRIVTVSAMEDLTLADALVYVCNQGVAKIVDLATLTGPCAVALGRSIVGVFTPSDELTEKVLAALEVTGEKLRRMPMEVSYWESMKAGVAYMVNTGGPQGGAIAAAAIFLKQVRLLFSSRRLPHQAPH</sequence>
<dbReference type="AlphaFoldDB" id="A0AAD2ECM0"/>
<evidence type="ECO:0000259" key="6">
    <source>
        <dbReference type="SMART" id="SM00322"/>
    </source>
</evidence>
<dbReference type="GO" id="GO:0003723">
    <property type="term" value="F:RNA binding"/>
    <property type="evidence" value="ECO:0007669"/>
    <property type="project" value="UniProtKB-UniRule"/>
</dbReference>
<dbReference type="PROSITE" id="PS50084">
    <property type="entry name" value="KH_TYPE_1"/>
    <property type="match status" value="1"/>
</dbReference>
<dbReference type="GO" id="GO:0070006">
    <property type="term" value="F:metalloaminopeptidase activity"/>
    <property type="evidence" value="ECO:0007669"/>
    <property type="project" value="InterPro"/>
</dbReference>
<dbReference type="SUPFAM" id="SSF53187">
    <property type="entry name" value="Zn-dependent exopeptidases"/>
    <property type="match status" value="1"/>
</dbReference>
<evidence type="ECO:0000256" key="3">
    <source>
        <dbReference type="ARBA" id="ARBA00022670"/>
    </source>
</evidence>
<accession>A0AAD2ECM0</accession>
<evidence type="ECO:0000313" key="7">
    <source>
        <dbReference type="EMBL" id="CAI9783071.1"/>
    </source>
</evidence>
<evidence type="ECO:0000256" key="2">
    <source>
        <dbReference type="ARBA" id="ARBA00022438"/>
    </source>
</evidence>
<dbReference type="PANTHER" id="PTHR11963">
    <property type="entry name" value="LEUCINE AMINOPEPTIDASE-RELATED"/>
    <property type="match status" value="1"/>
</dbReference>
<evidence type="ECO:0000256" key="1">
    <source>
        <dbReference type="ARBA" id="ARBA00009528"/>
    </source>
</evidence>
<organism evidence="7 8">
    <name type="scientific">Fraxinus pennsylvanica</name>
    <dbReference type="NCBI Taxonomy" id="56036"/>
    <lineage>
        <taxon>Eukaryota</taxon>
        <taxon>Viridiplantae</taxon>
        <taxon>Streptophyta</taxon>
        <taxon>Embryophyta</taxon>
        <taxon>Tracheophyta</taxon>
        <taxon>Spermatophyta</taxon>
        <taxon>Magnoliopsida</taxon>
        <taxon>eudicotyledons</taxon>
        <taxon>Gunneridae</taxon>
        <taxon>Pentapetalae</taxon>
        <taxon>asterids</taxon>
        <taxon>lamiids</taxon>
        <taxon>Lamiales</taxon>
        <taxon>Oleaceae</taxon>
        <taxon>Oleeae</taxon>
        <taxon>Fraxinus</taxon>
    </lineage>
</organism>
<dbReference type="Gene3D" id="3.40.630.10">
    <property type="entry name" value="Zn peptidases"/>
    <property type="match status" value="1"/>
</dbReference>
<proteinExistence type="inferred from homology"/>
<dbReference type="InterPro" id="IPR036612">
    <property type="entry name" value="KH_dom_type_1_sf"/>
</dbReference>
<feature type="domain" description="K Homology" evidence="6">
    <location>
        <begin position="18"/>
        <end position="92"/>
    </location>
</feature>
<keyword evidence="5" id="KW-0694">RNA-binding</keyword>
<evidence type="ECO:0000313" key="8">
    <source>
        <dbReference type="Proteomes" id="UP000834106"/>
    </source>
</evidence>